<protein>
    <submittedName>
        <fullName evidence="2">Uncharacterized protein</fullName>
    </submittedName>
</protein>
<sequence length="590" mass="67253">MKKFLAILLYISLANADVNIIIEEDILFKNKQGLFSGKMTYQNQAWQAIGSYKVNAQNKVLLSIERFNSGGRLYELKARPSTLKQLKSLNTKLPKGSNVVFKGENEAELRDFAQIVNNQTLEKNQQKQERKKRQQGAATSGSQGNASGSSVGNISVGGSGSTGAGSIPYLPITSSGKETNGNTTTTWSAQYCKVPEFLENAIKLSVIDKDGNCVEKFAVRDDTKCEYRFDFANNKAIKQTQFYYVDNENKVQNVGDCVDLVGKEYQAELYKDDTKCTLDETDKGNDDKGIFYTTQILFRGIDGLIREATDCIAYGNVKEDLVEYKKDDKSKTSRRIVNQYYIDPYTNDKVYINQYVLTDKQFAWEEKACGEWEMDDTALQGKKRTQISFFDNIEGKESLITSCDYSVEGGKQSEYILKYQKIKGVDQEREIKRESKSFSIPKWTSYTTECKSWYQPNWWRTNYKLYGEDNWTSTYITYDVTKYDVYLRPDGSEFKKYADPNNKGETFTETRRSEVVASNGLGTDEKWRTYYEIHSKNYANPTIENSGEYQSWVFSKVGGNRTCTNASVGGDCFDNKYNGQCNSYIPYEAP</sequence>
<dbReference type="eggNOG" id="ENOG5031AS0">
    <property type="taxonomic scope" value="Bacteria"/>
</dbReference>
<dbReference type="Proteomes" id="UP000018688">
    <property type="component" value="Unassembled WGS sequence"/>
</dbReference>
<accession>V8CE37</accession>
<feature type="compositionally biased region" description="Low complexity" evidence="1">
    <location>
        <begin position="144"/>
        <end position="154"/>
    </location>
</feature>
<evidence type="ECO:0000313" key="3">
    <source>
        <dbReference type="Proteomes" id="UP000018688"/>
    </source>
</evidence>
<organism evidence="2 3">
    <name type="scientific">Helicobacter canis NCTC 12740</name>
    <dbReference type="NCBI Taxonomy" id="1357399"/>
    <lineage>
        <taxon>Bacteria</taxon>
        <taxon>Pseudomonadati</taxon>
        <taxon>Campylobacterota</taxon>
        <taxon>Epsilonproteobacteria</taxon>
        <taxon>Campylobacterales</taxon>
        <taxon>Helicobacteraceae</taxon>
        <taxon>Helicobacter</taxon>
    </lineage>
</organism>
<keyword evidence="3" id="KW-1185">Reference proteome</keyword>
<reference evidence="2 3" key="1">
    <citation type="submission" date="2013-10" db="EMBL/GenBank/DDBJ databases">
        <title>The Genome Sequence of Helicobacter canis NCTC 12740.</title>
        <authorList>
            <consortium name="The Broad Institute Genomics Platform"/>
            <person name="Earl A."/>
            <person name="Fox J.G."/>
            <person name="Shen Z."/>
            <person name="Young S.K."/>
            <person name="Zeng Q."/>
            <person name="Gargeya S."/>
            <person name="Fitzgerald M."/>
            <person name="Abouelleil A."/>
            <person name="Alvarado L."/>
            <person name="Chapman S.B."/>
            <person name="Gainer-Dewar J."/>
            <person name="Goldberg J."/>
            <person name="Griggs A."/>
            <person name="Gujja S."/>
            <person name="Hansen M."/>
            <person name="Howarth C."/>
            <person name="Imamovic A."/>
            <person name="Ireland A."/>
            <person name="Larimer J."/>
            <person name="McCowan C."/>
            <person name="Murphy C."/>
            <person name="Pearson M."/>
            <person name="Poon T.W."/>
            <person name="Priest M."/>
            <person name="Roberts A."/>
            <person name="Saif S."/>
            <person name="Shea T."/>
            <person name="Sykes S."/>
            <person name="Wortman J."/>
            <person name="Nusbaum C."/>
            <person name="Birren B."/>
        </authorList>
    </citation>
    <scope>NUCLEOTIDE SEQUENCE [LARGE SCALE GENOMIC DNA]</scope>
    <source>
        <strain evidence="2 3">NCTC 12740</strain>
    </source>
</reference>
<dbReference type="PATRIC" id="fig|1357399.3.peg.1507"/>
<gene>
    <name evidence="2" type="ORF">HMPREF2087_01442</name>
</gene>
<feature type="region of interest" description="Disordered" evidence="1">
    <location>
        <begin position="121"/>
        <end position="157"/>
    </location>
</feature>
<dbReference type="AlphaFoldDB" id="V8CE37"/>
<dbReference type="EMBL" id="AZJJ01000007">
    <property type="protein sequence ID" value="ETD25614.1"/>
    <property type="molecule type" value="Genomic_DNA"/>
</dbReference>
<name>V8CE37_9HELI</name>
<evidence type="ECO:0000313" key="2">
    <source>
        <dbReference type="EMBL" id="ETD25614.1"/>
    </source>
</evidence>
<dbReference type="OrthoDB" id="5325882at2"/>
<comment type="caution">
    <text evidence="2">The sequence shown here is derived from an EMBL/GenBank/DDBJ whole genome shotgun (WGS) entry which is preliminary data.</text>
</comment>
<dbReference type="HOGENOM" id="CLU_026625_0_0_7"/>
<dbReference type="STRING" id="1357399.HMPREF2087_01442"/>
<proteinExistence type="predicted"/>
<evidence type="ECO:0000256" key="1">
    <source>
        <dbReference type="SAM" id="MobiDB-lite"/>
    </source>
</evidence>
<dbReference type="RefSeq" id="WP_023930453.1">
    <property type="nucleotide sequence ID" value="NZ_KI669458.1"/>
</dbReference>